<dbReference type="EMBL" id="DQ158856">
    <property type="protein sequence ID" value="ABA27179.1"/>
    <property type="molecule type" value="Genomic_DNA"/>
</dbReference>
<organism evidence="1 2">
    <name type="scientific">Bigelowiella natans</name>
    <name type="common">Pedinomonas minutissima</name>
    <name type="synonym">Chlorarachnion sp. (strain CCMP621)</name>
    <dbReference type="NCBI Taxonomy" id="227086"/>
    <lineage>
        <taxon>Eukaryota</taxon>
        <taxon>Sar</taxon>
        <taxon>Rhizaria</taxon>
        <taxon>Cercozoa</taxon>
        <taxon>Chlorarachniophyceae</taxon>
        <taxon>Bigelowiella</taxon>
    </lineage>
</organism>
<gene>
    <name evidence="1" type="primary">mce</name>
</gene>
<dbReference type="GeneID" id="5788333"/>
<proteinExistence type="predicted"/>
<dbReference type="RefSeq" id="XP_001712791.1">
    <property type="nucleotide sequence ID" value="XM_001712739.1"/>
</dbReference>
<reference evidence="1 2" key="1">
    <citation type="journal article" date="2006" name="Proc. Natl. Acad. Sci. U.S.A.">
        <title>Complete nucleotide sequence of the chlorarachniophyte nucleomorph: nature's smallest nucleus.</title>
        <authorList>
            <person name="Gilson P.R."/>
            <person name="Su V."/>
            <person name="Slamovits C.H."/>
            <person name="Reith M.E."/>
            <person name="Keeling P.J."/>
            <person name="McFadden G.I."/>
        </authorList>
    </citation>
    <scope>NUCLEOTIDE SEQUENCE [LARGE SCALE GENOMIC DNA]</scope>
    <source>
        <strain evidence="2">CCMP621</strain>
    </source>
</reference>
<geneLocation type="nucleomorph" evidence="1"/>
<sequence>MTVIRNKSINIKARNRHIKYKNSTRGLNFIEKILKKQKIPNRIRKNFFKLLIPKASSANDDAFFIANKKYTNNLPNNIYLHKKNIKKFREIIQNKKSIAKNIVLNRIFLLKNNENLLNINNIYVRRTFGKYKFLLNKKEKTTNKKKFFFKNIKEFYVNNLSFSKIADKNFLKISKKNKIIDIKDIFSAFNKVTLLFNNSSLLSKISHLYIKFLKDIIIKTNMIISQLISQKLYLNPYSFLEHRIFYNTNVTFLNYKFKIKKHFSYSTHKKNKIGLKDINYKDYFEFFKYWLVNNSIISHSFILLKKKILSHRIAFLIIHFFTHSFFLFENDWLLNYNFFIKLFSRSMTKMFKYRIYFVRLYFKIYQFKYFESYQVNFISEKILKMINVLFNLIEGYIASL</sequence>
<evidence type="ECO:0000313" key="1">
    <source>
        <dbReference type="EMBL" id="ABA27179.1"/>
    </source>
</evidence>
<name>Q3LWI7_BIGNA</name>
<dbReference type="Proteomes" id="UP000243425">
    <property type="component" value="Nucleomorph 1"/>
</dbReference>
<accession>Q3LWI7</accession>
<evidence type="ECO:0000313" key="2">
    <source>
        <dbReference type="Proteomes" id="UP000243425"/>
    </source>
</evidence>
<dbReference type="AlphaFoldDB" id="Q3LWI7"/>
<keyword evidence="1" id="KW-0542">Nucleomorph</keyword>
<protein>
    <submittedName>
        <fullName evidence="1">MCE</fullName>
    </submittedName>
</protein>